<sequence>MGREIWHLARLSFSRGTGIILPRLEKVPLLPENVVIEARKSVELMRKLEKDMGDVERRIYGNQKNMVRLQSVSSCQVYLKYREIHAVVSLLPYEEFQAFIEPSNSIAQILLTHYVALLALMAPIKSQEWAGRDMVQANRHTGFRLNGIWKNAPENMRRFLYWPMKVTGSIPGIEPYLKIIYP</sequence>
<accession>A0A2J6PI97</accession>
<dbReference type="Proteomes" id="UP000235672">
    <property type="component" value="Unassembled WGS sequence"/>
</dbReference>
<dbReference type="STRING" id="1745343.A0A2J6PI97"/>
<dbReference type="OrthoDB" id="416217at2759"/>
<evidence type="ECO:0000313" key="2">
    <source>
        <dbReference type="Proteomes" id="UP000235672"/>
    </source>
</evidence>
<evidence type="ECO:0000313" key="1">
    <source>
        <dbReference type="EMBL" id="PMD13750.1"/>
    </source>
</evidence>
<gene>
    <name evidence="1" type="ORF">NA56DRAFT_711764</name>
</gene>
<dbReference type="EMBL" id="KZ613528">
    <property type="protein sequence ID" value="PMD13750.1"/>
    <property type="molecule type" value="Genomic_DNA"/>
</dbReference>
<proteinExistence type="predicted"/>
<reference evidence="1 2" key="1">
    <citation type="submission" date="2016-05" db="EMBL/GenBank/DDBJ databases">
        <title>A degradative enzymes factory behind the ericoid mycorrhizal symbiosis.</title>
        <authorList>
            <consortium name="DOE Joint Genome Institute"/>
            <person name="Martino E."/>
            <person name="Morin E."/>
            <person name="Grelet G."/>
            <person name="Kuo A."/>
            <person name="Kohler A."/>
            <person name="Daghino S."/>
            <person name="Barry K."/>
            <person name="Choi C."/>
            <person name="Cichocki N."/>
            <person name="Clum A."/>
            <person name="Copeland A."/>
            <person name="Hainaut M."/>
            <person name="Haridas S."/>
            <person name="Labutti K."/>
            <person name="Lindquist E."/>
            <person name="Lipzen A."/>
            <person name="Khouja H.-R."/>
            <person name="Murat C."/>
            <person name="Ohm R."/>
            <person name="Olson A."/>
            <person name="Spatafora J."/>
            <person name="Veneault-Fourrey C."/>
            <person name="Henrissat B."/>
            <person name="Grigoriev I."/>
            <person name="Martin F."/>
            <person name="Perotto S."/>
        </authorList>
    </citation>
    <scope>NUCLEOTIDE SEQUENCE [LARGE SCALE GENOMIC DNA]</scope>
    <source>
        <strain evidence="1 2">UAMH 7357</strain>
    </source>
</reference>
<dbReference type="AlphaFoldDB" id="A0A2J6PI97"/>
<organism evidence="1 2">
    <name type="scientific">Hyaloscypha hepaticicola</name>
    <dbReference type="NCBI Taxonomy" id="2082293"/>
    <lineage>
        <taxon>Eukaryota</taxon>
        <taxon>Fungi</taxon>
        <taxon>Dikarya</taxon>
        <taxon>Ascomycota</taxon>
        <taxon>Pezizomycotina</taxon>
        <taxon>Leotiomycetes</taxon>
        <taxon>Helotiales</taxon>
        <taxon>Hyaloscyphaceae</taxon>
        <taxon>Hyaloscypha</taxon>
    </lineage>
</organism>
<keyword evidence="2" id="KW-1185">Reference proteome</keyword>
<protein>
    <submittedName>
        <fullName evidence="1">Uncharacterized protein</fullName>
    </submittedName>
</protein>
<name>A0A2J6PI97_9HELO</name>